<dbReference type="InterPro" id="IPR050583">
    <property type="entry name" value="Mycobacterial_A85_antigen"/>
</dbReference>
<name>A0A7J5TTB4_9BACT</name>
<dbReference type="Gene3D" id="3.40.50.1820">
    <property type="entry name" value="alpha/beta hydrolase"/>
    <property type="match status" value="1"/>
</dbReference>
<dbReference type="Proteomes" id="UP000488299">
    <property type="component" value="Unassembled WGS sequence"/>
</dbReference>
<reference evidence="2 3" key="1">
    <citation type="submission" date="2019-10" db="EMBL/GenBank/DDBJ databases">
        <title>Rudanella paleaurantiibacter sp. nov., isolated from sludge.</title>
        <authorList>
            <person name="Xu S.Q."/>
        </authorList>
    </citation>
    <scope>NUCLEOTIDE SEQUENCE [LARGE SCALE GENOMIC DNA]</scope>
    <source>
        <strain evidence="2 3">HX-22-17</strain>
    </source>
</reference>
<keyword evidence="3" id="KW-1185">Reference proteome</keyword>
<dbReference type="Pfam" id="PF00756">
    <property type="entry name" value="Esterase"/>
    <property type="match status" value="1"/>
</dbReference>
<dbReference type="AlphaFoldDB" id="A0A7J5TTB4"/>
<dbReference type="PANTHER" id="PTHR48098:SF1">
    <property type="entry name" value="DIACYLGLYCEROL ACYLTRANSFERASE_MYCOLYLTRANSFERASE AG85A"/>
    <property type="match status" value="1"/>
</dbReference>
<comment type="caution">
    <text evidence="2">The sequence shown here is derived from an EMBL/GenBank/DDBJ whole genome shotgun (WGS) entry which is preliminary data.</text>
</comment>
<dbReference type="InterPro" id="IPR000801">
    <property type="entry name" value="Esterase-like"/>
</dbReference>
<accession>A0A7J5TTB4</accession>
<proteinExistence type="predicted"/>
<gene>
    <name evidence="2" type="ORF">F5984_22690</name>
</gene>
<dbReference type="RefSeq" id="WP_152126512.1">
    <property type="nucleotide sequence ID" value="NZ_WELI01000012.1"/>
</dbReference>
<dbReference type="EMBL" id="WELI01000012">
    <property type="protein sequence ID" value="KAB7727047.1"/>
    <property type="molecule type" value="Genomic_DNA"/>
</dbReference>
<organism evidence="2 3">
    <name type="scientific">Rudanella paleaurantiibacter</name>
    <dbReference type="NCBI Taxonomy" id="2614655"/>
    <lineage>
        <taxon>Bacteria</taxon>
        <taxon>Pseudomonadati</taxon>
        <taxon>Bacteroidota</taxon>
        <taxon>Cytophagia</taxon>
        <taxon>Cytophagales</taxon>
        <taxon>Cytophagaceae</taxon>
        <taxon>Rudanella</taxon>
    </lineage>
</organism>
<evidence type="ECO:0000313" key="3">
    <source>
        <dbReference type="Proteomes" id="UP000488299"/>
    </source>
</evidence>
<sequence length="316" mass="35444">MPIYRVLLFWGLFMAFLTTADAQNRRRNNPQPGANNGPIPVVTAPQTRIIESINFNSTLLNQAVRYSVYLPPDYYTSNRRYPVVYLLHGYGDDETGWIQFGGVDQVVDAGIRSGELPPMIIVMPNGGSSWYINDYQNKVRYEDMFVQEFIAHIDSTFRTRPKRDFRGIAGLSMGGLGALVLAMHHPDLFGASAALSASARTDEMFTAIPDERYSTVFAPVFSGPATGQDRLTTTWKRNSPITLARSAPEGDLKRVRWFIDCGDDDALSAGNATLHIELTNRQIPHEYRVRNGGHTWEYWRTSLPDALKFIAAGFVN</sequence>
<dbReference type="InterPro" id="IPR029058">
    <property type="entry name" value="AB_hydrolase_fold"/>
</dbReference>
<feature type="signal peptide" evidence="1">
    <location>
        <begin position="1"/>
        <end position="22"/>
    </location>
</feature>
<protein>
    <submittedName>
        <fullName evidence="2">Esterase family protein</fullName>
    </submittedName>
</protein>
<dbReference type="GO" id="GO:0016747">
    <property type="term" value="F:acyltransferase activity, transferring groups other than amino-acyl groups"/>
    <property type="evidence" value="ECO:0007669"/>
    <property type="project" value="TreeGrafter"/>
</dbReference>
<keyword evidence="1" id="KW-0732">Signal</keyword>
<feature type="chain" id="PRO_5029541292" evidence="1">
    <location>
        <begin position="23"/>
        <end position="316"/>
    </location>
</feature>
<dbReference type="SUPFAM" id="SSF53474">
    <property type="entry name" value="alpha/beta-Hydrolases"/>
    <property type="match status" value="1"/>
</dbReference>
<evidence type="ECO:0000256" key="1">
    <source>
        <dbReference type="SAM" id="SignalP"/>
    </source>
</evidence>
<evidence type="ECO:0000313" key="2">
    <source>
        <dbReference type="EMBL" id="KAB7727047.1"/>
    </source>
</evidence>
<dbReference type="PANTHER" id="PTHR48098">
    <property type="entry name" value="ENTEROCHELIN ESTERASE-RELATED"/>
    <property type="match status" value="1"/>
</dbReference>